<comment type="catalytic activity">
    <reaction evidence="12">
        <text>FMN + ATP + H(+) = FAD + diphosphate</text>
        <dbReference type="Rhea" id="RHEA:17237"/>
        <dbReference type="ChEBI" id="CHEBI:15378"/>
        <dbReference type="ChEBI" id="CHEBI:30616"/>
        <dbReference type="ChEBI" id="CHEBI:33019"/>
        <dbReference type="ChEBI" id="CHEBI:57692"/>
        <dbReference type="ChEBI" id="CHEBI:58210"/>
        <dbReference type="EC" id="2.7.7.2"/>
    </reaction>
</comment>
<keyword evidence="5" id="KW-0808">Transferase</keyword>
<dbReference type="PANTHER" id="PTHR23293">
    <property type="entry name" value="FAD SYNTHETASE-RELATED FMN ADENYLYLTRANSFERASE"/>
    <property type="match status" value="1"/>
</dbReference>
<evidence type="ECO:0000256" key="10">
    <source>
        <dbReference type="ARBA" id="ARBA00031145"/>
    </source>
</evidence>
<protein>
    <recommendedName>
        <fullName evidence="2">FAD synthase</fullName>
        <ecNumber evidence="2">2.7.7.2</ecNumber>
    </recommendedName>
    <alternativeName>
        <fullName evidence="10">FAD pyrophosphorylase</fullName>
    </alternativeName>
    <alternativeName>
        <fullName evidence="11">FMN adenylyltransferase</fullName>
    </alternativeName>
</protein>
<comment type="pathway">
    <text evidence="1">Cofactor biosynthesis; FAD biosynthesis; FAD from FMN: step 1/1.</text>
</comment>
<evidence type="ECO:0000313" key="15">
    <source>
        <dbReference type="Proteomes" id="UP000186303"/>
    </source>
</evidence>
<keyword evidence="7" id="KW-0547">Nucleotide-binding</keyword>
<dbReference type="VEuPathDB" id="FungiDB:MSYG_2497"/>
<evidence type="ECO:0000256" key="5">
    <source>
        <dbReference type="ARBA" id="ARBA00022679"/>
    </source>
</evidence>
<dbReference type="PANTHER" id="PTHR23293:SF9">
    <property type="entry name" value="FAD SYNTHASE"/>
    <property type="match status" value="1"/>
</dbReference>
<keyword evidence="3" id="KW-0285">Flavoprotein</keyword>
<dbReference type="Proteomes" id="UP000186303">
    <property type="component" value="Chromosome 4"/>
</dbReference>
<keyword evidence="9" id="KW-0067">ATP-binding</keyword>
<evidence type="ECO:0000259" key="13">
    <source>
        <dbReference type="Pfam" id="PF01507"/>
    </source>
</evidence>
<dbReference type="Gene3D" id="3.40.50.620">
    <property type="entry name" value="HUPs"/>
    <property type="match status" value="1"/>
</dbReference>
<evidence type="ECO:0000256" key="3">
    <source>
        <dbReference type="ARBA" id="ARBA00022630"/>
    </source>
</evidence>
<dbReference type="EC" id="2.7.7.2" evidence="2"/>
<keyword evidence="4" id="KW-0288">FMN</keyword>
<dbReference type="AlphaFoldDB" id="A0A1M8A6Q1"/>
<evidence type="ECO:0000256" key="7">
    <source>
        <dbReference type="ARBA" id="ARBA00022741"/>
    </source>
</evidence>
<dbReference type="CDD" id="cd23948">
    <property type="entry name" value="FAD_synthase"/>
    <property type="match status" value="1"/>
</dbReference>
<dbReference type="EMBL" id="LT671824">
    <property type="protein sequence ID" value="SHO78155.1"/>
    <property type="molecule type" value="Genomic_DNA"/>
</dbReference>
<keyword evidence="15" id="KW-1185">Reference proteome</keyword>
<accession>A0A1M8A6Q1</accession>
<name>A0A1M8A6Q1_MALS4</name>
<dbReference type="Pfam" id="PF01507">
    <property type="entry name" value="PAPS_reduct"/>
    <property type="match status" value="1"/>
</dbReference>
<dbReference type="STRING" id="1230383.A0A1M8A6Q1"/>
<gene>
    <name evidence="14" type="ORF">MSYG_2497</name>
</gene>
<evidence type="ECO:0000256" key="6">
    <source>
        <dbReference type="ARBA" id="ARBA00022695"/>
    </source>
</evidence>
<dbReference type="GO" id="GO:0003919">
    <property type="term" value="F:FMN adenylyltransferase activity"/>
    <property type="evidence" value="ECO:0007669"/>
    <property type="project" value="UniProtKB-EC"/>
</dbReference>
<evidence type="ECO:0000256" key="9">
    <source>
        <dbReference type="ARBA" id="ARBA00022840"/>
    </source>
</evidence>
<dbReference type="InterPro" id="IPR014729">
    <property type="entry name" value="Rossmann-like_a/b/a_fold"/>
</dbReference>
<dbReference type="GO" id="GO:0005524">
    <property type="term" value="F:ATP binding"/>
    <property type="evidence" value="ECO:0007669"/>
    <property type="project" value="UniProtKB-KW"/>
</dbReference>
<organism evidence="14 15">
    <name type="scientific">Malassezia sympodialis (strain ATCC 42132)</name>
    <name type="common">Atopic eczema-associated yeast</name>
    <dbReference type="NCBI Taxonomy" id="1230383"/>
    <lineage>
        <taxon>Eukaryota</taxon>
        <taxon>Fungi</taxon>
        <taxon>Dikarya</taxon>
        <taxon>Basidiomycota</taxon>
        <taxon>Ustilaginomycotina</taxon>
        <taxon>Malasseziomycetes</taxon>
        <taxon>Malasseziales</taxon>
        <taxon>Malasseziaceae</taxon>
        <taxon>Malassezia</taxon>
    </lineage>
</organism>
<evidence type="ECO:0000256" key="12">
    <source>
        <dbReference type="ARBA" id="ARBA00049494"/>
    </source>
</evidence>
<feature type="domain" description="Phosphoadenosine phosphosulphate reductase" evidence="13">
    <location>
        <begin position="55"/>
        <end position="195"/>
    </location>
</feature>
<evidence type="ECO:0000256" key="4">
    <source>
        <dbReference type="ARBA" id="ARBA00022643"/>
    </source>
</evidence>
<evidence type="ECO:0000256" key="2">
    <source>
        <dbReference type="ARBA" id="ARBA00012393"/>
    </source>
</evidence>
<dbReference type="OrthoDB" id="270728at2759"/>
<evidence type="ECO:0000256" key="8">
    <source>
        <dbReference type="ARBA" id="ARBA00022827"/>
    </source>
</evidence>
<evidence type="ECO:0000256" key="1">
    <source>
        <dbReference type="ARBA" id="ARBA00004726"/>
    </source>
</evidence>
<keyword evidence="8" id="KW-0274">FAD</keyword>
<sequence length="270" mass="30312">MAHKPSVEWIHSIDAVYQLIEDPDLKRQYPSLSDKVKSAIQACESALKDFGLEKCALSFNGGKDCTVLVHILAAVMRRIAKVTSNDTLVPIRSLYVACSDPFPEVEAFIHYAASPVTGYALQLWTEPNPMQEALRRYTQSDVGHDIEAIFIGLRYDDPHGPNVHVRAKCDPSWPPIMRIHPLLQWTYADVWDFLRCPLLRSGASSAPSYVGGFQYGVPYCKLYDHGYTSLGSRFNTLPNPTLKMPDNLSYKPAYLLTDSSLERAGRISFK</sequence>
<evidence type="ECO:0000256" key="11">
    <source>
        <dbReference type="ARBA" id="ARBA00031871"/>
    </source>
</evidence>
<dbReference type="InterPro" id="IPR002500">
    <property type="entry name" value="PAPS_reduct_dom"/>
</dbReference>
<dbReference type="OMA" id="EEFVQWS"/>
<dbReference type="SUPFAM" id="SSF52402">
    <property type="entry name" value="Adenine nucleotide alpha hydrolases-like"/>
    <property type="match status" value="1"/>
</dbReference>
<reference evidence="15" key="1">
    <citation type="journal article" date="2017" name="Nucleic Acids Res.">
        <title>Proteogenomics produces comprehensive and highly accurate protein-coding gene annotation in a complete genome assembly of Malassezia sympodialis.</title>
        <authorList>
            <person name="Zhu Y."/>
            <person name="Engstroem P.G."/>
            <person name="Tellgren-Roth C."/>
            <person name="Baudo C.D."/>
            <person name="Kennell J.C."/>
            <person name="Sun S."/>
            <person name="Billmyre R.B."/>
            <person name="Schroeder M.S."/>
            <person name="Andersson A."/>
            <person name="Holm T."/>
            <person name="Sigurgeirsson B."/>
            <person name="Wu G."/>
            <person name="Sankaranarayanan S.R."/>
            <person name="Siddharthan R."/>
            <person name="Sanyal K."/>
            <person name="Lundeberg J."/>
            <person name="Nystedt B."/>
            <person name="Boekhout T."/>
            <person name="Dawson T.L. Jr."/>
            <person name="Heitman J."/>
            <person name="Scheynius A."/>
            <person name="Lehtioe J."/>
        </authorList>
    </citation>
    <scope>NUCLEOTIDE SEQUENCE [LARGE SCALE GENOMIC DNA]</scope>
    <source>
        <strain evidence="15">ATCC 42132</strain>
    </source>
</reference>
<evidence type="ECO:0000313" key="14">
    <source>
        <dbReference type="EMBL" id="SHO78155.1"/>
    </source>
</evidence>
<keyword evidence="6" id="KW-0548">Nucleotidyltransferase</keyword>
<proteinExistence type="predicted"/>
<dbReference type="GO" id="GO:0006747">
    <property type="term" value="P:FAD biosynthetic process"/>
    <property type="evidence" value="ECO:0007669"/>
    <property type="project" value="TreeGrafter"/>
</dbReference>